<keyword evidence="14" id="KW-0325">Glycoprotein</keyword>
<evidence type="ECO:0000259" key="17">
    <source>
        <dbReference type="PROSITE" id="PS51695"/>
    </source>
</evidence>
<dbReference type="Proteomes" id="UP000178129">
    <property type="component" value="Unassembled WGS sequence"/>
</dbReference>
<evidence type="ECO:0000256" key="15">
    <source>
        <dbReference type="PROSITE-ProRule" id="PRU01032"/>
    </source>
</evidence>
<evidence type="ECO:0000313" key="18">
    <source>
        <dbReference type="EMBL" id="CZT02109.1"/>
    </source>
</evidence>
<dbReference type="InterPro" id="IPR030400">
    <property type="entry name" value="Sedolisin_dom"/>
</dbReference>
<dbReference type="InterPro" id="IPR050819">
    <property type="entry name" value="Tripeptidyl-peptidase_I"/>
</dbReference>
<keyword evidence="9 15" id="KW-0378">Hydrolase</keyword>
<feature type="domain" description="Peptidase S53" evidence="17">
    <location>
        <begin position="226"/>
        <end position="607"/>
    </location>
</feature>
<feature type="active site" description="Charge relay system" evidence="15">
    <location>
        <position position="310"/>
    </location>
</feature>
<dbReference type="GO" id="GO:0004252">
    <property type="term" value="F:serine-type endopeptidase activity"/>
    <property type="evidence" value="ECO:0007669"/>
    <property type="project" value="UniProtKB-UniRule"/>
</dbReference>
<evidence type="ECO:0000256" key="5">
    <source>
        <dbReference type="ARBA" id="ARBA00022525"/>
    </source>
</evidence>
<protein>
    <recommendedName>
        <fullName evidence="4">tripeptidyl-peptidase II</fullName>
        <ecNumber evidence="4">3.4.14.10</ecNumber>
    </recommendedName>
</protein>
<dbReference type="SMART" id="SM00944">
    <property type="entry name" value="Pro-kuma_activ"/>
    <property type="match status" value="1"/>
</dbReference>
<dbReference type="InParanoid" id="A0A1E1KVF3"/>
<dbReference type="Pfam" id="PF00082">
    <property type="entry name" value="Peptidase_S8"/>
    <property type="match status" value="1"/>
</dbReference>
<keyword evidence="19" id="KW-1185">Reference proteome</keyword>
<reference evidence="19" key="1">
    <citation type="submission" date="2016-03" db="EMBL/GenBank/DDBJ databases">
        <authorList>
            <person name="Ploux O."/>
        </authorList>
    </citation>
    <scope>NUCLEOTIDE SEQUENCE [LARGE SCALE GENOMIC DNA]</scope>
    <source>
        <strain evidence="19">UK7</strain>
    </source>
</reference>
<dbReference type="STRING" id="914237.A0A1E1KVF3"/>
<comment type="caution">
    <text evidence="18">The sequence shown here is derived from an EMBL/GenBank/DDBJ whole genome shotgun (WGS) entry which is preliminary data.</text>
</comment>
<organism evidence="18 19">
    <name type="scientific">Rhynchosporium graminicola</name>
    <dbReference type="NCBI Taxonomy" id="2792576"/>
    <lineage>
        <taxon>Eukaryota</taxon>
        <taxon>Fungi</taxon>
        <taxon>Dikarya</taxon>
        <taxon>Ascomycota</taxon>
        <taxon>Pezizomycotina</taxon>
        <taxon>Leotiomycetes</taxon>
        <taxon>Helotiales</taxon>
        <taxon>Ploettnerulaceae</taxon>
        <taxon>Rhynchosporium</taxon>
    </lineage>
</organism>
<gene>
    <name evidence="18" type="ORF">RCO7_11065</name>
</gene>
<comment type="cofactor">
    <cofactor evidence="15">
        <name>Ca(2+)</name>
        <dbReference type="ChEBI" id="CHEBI:29108"/>
    </cofactor>
    <text evidence="15">Binds 1 Ca(2+) ion per subunit.</text>
</comment>
<keyword evidence="7 15" id="KW-0479">Metal-binding</keyword>
<feature type="signal peptide" evidence="16">
    <location>
        <begin position="1"/>
        <end position="19"/>
    </location>
</feature>
<feature type="binding site" evidence="15">
    <location>
        <position position="569"/>
    </location>
    <ligand>
        <name>Ca(2+)</name>
        <dbReference type="ChEBI" id="CHEBI:29108"/>
    </ligand>
</feature>
<dbReference type="InterPro" id="IPR036852">
    <property type="entry name" value="Peptidase_S8/S53_dom_sf"/>
</dbReference>
<keyword evidence="6 15" id="KW-0645">Protease</keyword>
<comment type="function">
    <text evidence="2">Secreted tripeptidyl-peptidase which degrades proteins at acidic pHs and is involved in virulence.</text>
</comment>
<dbReference type="SUPFAM" id="SSF54897">
    <property type="entry name" value="Protease propeptides/inhibitors"/>
    <property type="match status" value="1"/>
</dbReference>
<dbReference type="PANTHER" id="PTHR14218">
    <property type="entry name" value="PROTEASE S8 TRIPEPTIDYL PEPTIDASE I CLN2"/>
    <property type="match status" value="1"/>
</dbReference>
<evidence type="ECO:0000256" key="2">
    <source>
        <dbReference type="ARBA" id="ARBA00002451"/>
    </source>
</evidence>
<dbReference type="CDD" id="cd11377">
    <property type="entry name" value="Pro-peptidase_S53"/>
    <property type="match status" value="1"/>
</dbReference>
<dbReference type="GO" id="GO:0046872">
    <property type="term" value="F:metal ion binding"/>
    <property type="evidence" value="ECO:0007669"/>
    <property type="project" value="UniProtKB-UniRule"/>
</dbReference>
<dbReference type="GO" id="GO:0008240">
    <property type="term" value="F:tripeptidyl-peptidase activity"/>
    <property type="evidence" value="ECO:0007669"/>
    <property type="project" value="UniProtKB-EC"/>
</dbReference>
<evidence type="ECO:0000256" key="7">
    <source>
        <dbReference type="ARBA" id="ARBA00022723"/>
    </source>
</evidence>
<evidence type="ECO:0000256" key="11">
    <source>
        <dbReference type="ARBA" id="ARBA00022837"/>
    </source>
</evidence>
<dbReference type="FunFam" id="3.40.50.200:FF:000015">
    <property type="entry name" value="Tripeptidyl peptidase A"/>
    <property type="match status" value="1"/>
</dbReference>
<keyword evidence="8 16" id="KW-0732">Signal</keyword>
<keyword evidence="13" id="KW-0865">Zymogen</keyword>
<evidence type="ECO:0000256" key="9">
    <source>
        <dbReference type="ARBA" id="ARBA00022801"/>
    </source>
</evidence>
<dbReference type="InterPro" id="IPR000209">
    <property type="entry name" value="Peptidase_S8/S53_dom"/>
</dbReference>
<sequence length="607" mass="65026">MFFTRYILPSAVLIFCVSALPSPTSRQDTYGSYQVIENKTEVPSGWMYQGPANSNTILPLRLIVKSPEGDRLSNKLLEISTPGHEDYGNYLSQHELRSLVASESGSVDLLTSWLKSYSGVSGVVYSAHASSLSFKTTVSGANSMFATEFGVFEAANGEGTVVRSLGYGLPESLTQHIALVHPVTHFPTVQSPKSSSLEEAIKESEKAVASFSKRDIDPALLAACESITPTCIAKMYNIDYTPPVNCTTSGSSLGVAGFLDEYINHKDVTDFVRKYGNSAATRANPGTFTVELVNGGINNESYPGVEATLDMQYSMPFIGSLPVVYYSTGGRSPALGPDGKILPISSTATEPYLEWLEYMLAKPDGAIPQVIVISYTDTEQVVPRDYAVHVCDLFGRLAARGVSIINASGDGGLAGQRDGACVSNDGLNTPKFLPTFPASCPWVTSVGATTIIPEQAASFSSGGFSNYFAAPSYQLNATGAYKTFLNGKYDGLYNASGRGIPDISLYGSRYQTENGGFSSGWHSGTSAGTPVIASMIALVNDIRLRNGKPVLGWLNPMLYSEKMKSVWNDITEGISYGCDETWETTTGWDTVTGLGSPDFKRLVAALQ</sequence>
<evidence type="ECO:0000256" key="12">
    <source>
        <dbReference type="ARBA" id="ARBA00023026"/>
    </source>
</evidence>
<evidence type="ECO:0000256" key="16">
    <source>
        <dbReference type="SAM" id="SignalP"/>
    </source>
</evidence>
<dbReference type="InterPro" id="IPR015366">
    <property type="entry name" value="S53_propep"/>
</dbReference>
<evidence type="ECO:0000256" key="3">
    <source>
        <dbReference type="ARBA" id="ARBA00004239"/>
    </source>
</evidence>
<evidence type="ECO:0000256" key="6">
    <source>
        <dbReference type="ARBA" id="ARBA00022670"/>
    </source>
</evidence>
<dbReference type="CDD" id="cd04056">
    <property type="entry name" value="Peptidases_S53"/>
    <property type="match status" value="1"/>
</dbReference>
<feature type="binding site" evidence="15">
    <location>
        <position position="589"/>
    </location>
    <ligand>
        <name>Ca(2+)</name>
        <dbReference type="ChEBI" id="CHEBI:29108"/>
    </ligand>
</feature>
<feature type="chain" id="PRO_5009446437" description="tripeptidyl-peptidase II" evidence="16">
    <location>
        <begin position="20"/>
        <end position="607"/>
    </location>
</feature>
<dbReference type="PANTHER" id="PTHR14218:SF15">
    <property type="entry name" value="TRIPEPTIDYL-PEPTIDASE 1"/>
    <property type="match status" value="1"/>
</dbReference>
<keyword evidence="11 15" id="KW-0106">Calcium</keyword>
<accession>A0A1E1KVF3</accession>
<comment type="catalytic activity">
    <reaction evidence="1">
        <text>Release of an N-terminal tripeptide from a polypeptide.</text>
        <dbReference type="EC" id="3.4.14.10"/>
    </reaction>
</comment>
<evidence type="ECO:0000256" key="13">
    <source>
        <dbReference type="ARBA" id="ARBA00023145"/>
    </source>
</evidence>
<feature type="binding site" evidence="15">
    <location>
        <position position="570"/>
    </location>
    <ligand>
        <name>Ca(2+)</name>
        <dbReference type="ChEBI" id="CHEBI:29108"/>
    </ligand>
</feature>
<dbReference type="EC" id="3.4.14.10" evidence="4"/>
<keyword evidence="12" id="KW-0843">Virulence</keyword>
<dbReference type="GO" id="GO:0005576">
    <property type="term" value="C:extracellular region"/>
    <property type="evidence" value="ECO:0007669"/>
    <property type="project" value="UniProtKB-SubCell"/>
</dbReference>
<proteinExistence type="predicted"/>
<dbReference type="AlphaFoldDB" id="A0A1E1KVF3"/>
<feature type="binding site" evidence="15">
    <location>
        <position position="587"/>
    </location>
    <ligand>
        <name>Ca(2+)</name>
        <dbReference type="ChEBI" id="CHEBI:29108"/>
    </ligand>
</feature>
<dbReference type="SUPFAM" id="SSF52743">
    <property type="entry name" value="Subtilisin-like"/>
    <property type="match status" value="1"/>
</dbReference>
<feature type="active site" description="Charge relay system" evidence="15">
    <location>
        <position position="306"/>
    </location>
</feature>
<dbReference type="Pfam" id="PF09286">
    <property type="entry name" value="Pro-kuma_activ"/>
    <property type="match status" value="1"/>
</dbReference>
<dbReference type="PROSITE" id="PS51695">
    <property type="entry name" value="SEDOLISIN"/>
    <property type="match status" value="1"/>
</dbReference>
<keyword evidence="10 15" id="KW-0720">Serine protease</keyword>
<comment type="subcellular location">
    <subcellularLocation>
        <location evidence="3">Secreted</location>
        <location evidence="3">Extracellular space</location>
    </subcellularLocation>
</comment>
<evidence type="ECO:0000256" key="14">
    <source>
        <dbReference type="ARBA" id="ARBA00023180"/>
    </source>
</evidence>
<evidence type="ECO:0000256" key="1">
    <source>
        <dbReference type="ARBA" id="ARBA00001910"/>
    </source>
</evidence>
<evidence type="ECO:0000313" key="19">
    <source>
        <dbReference type="Proteomes" id="UP000178129"/>
    </source>
</evidence>
<dbReference type="Gene3D" id="3.40.50.200">
    <property type="entry name" value="Peptidase S8/S53 domain"/>
    <property type="match status" value="1"/>
</dbReference>
<dbReference type="GO" id="GO:0006508">
    <property type="term" value="P:proteolysis"/>
    <property type="evidence" value="ECO:0007669"/>
    <property type="project" value="UniProtKB-KW"/>
</dbReference>
<name>A0A1E1KVF3_9HELO</name>
<keyword evidence="5" id="KW-0964">Secreted</keyword>
<evidence type="ECO:0000256" key="8">
    <source>
        <dbReference type="ARBA" id="ARBA00022729"/>
    </source>
</evidence>
<evidence type="ECO:0000256" key="10">
    <source>
        <dbReference type="ARBA" id="ARBA00022825"/>
    </source>
</evidence>
<dbReference type="EMBL" id="FJUW01000024">
    <property type="protein sequence ID" value="CZT02109.1"/>
    <property type="molecule type" value="Genomic_DNA"/>
</dbReference>
<evidence type="ECO:0000256" key="4">
    <source>
        <dbReference type="ARBA" id="ARBA00012462"/>
    </source>
</evidence>
<feature type="active site" description="Charge relay system" evidence="15">
    <location>
        <position position="526"/>
    </location>
</feature>